<gene>
    <name evidence="1" type="ORF">DESPIG_01532</name>
</gene>
<dbReference type="HOGENOM" id="CLU_3308567_0_0_7"/>
<reference evidence="1 2" key="2">
    <citation type="submission" date="2008-10" db="EMBL/GenBank/DDBJ databases">
        <authorList>
            <person name="Fulton L."/>
            <person name="Clifton S."/>
            <person name="Fulton B."/>
            <person name="Xu J."/>
            <person name="Minx P."/>
            <person name="Pepin K.H."/>
            <person name="Johnson M."/>
            <person name="Bhonagiri V."/>
            <person name="Nash W.E."/>
            <person name="Mardis E.R."/>
            <person name="Wilson R.K."/>
        </authorList>
    </citation>
    <scope>NUCLEOTIDE SEQUENCE [LARGE SCALE GENOMIC DNA]</scope>
    <source>
        <strain evidence="1 2">ATCC 29098</strain>
    </source>
</reference>
<sequence>MRVLAQAAVKCKKLFGKNFLTAVSCKKRKPGSPGFLSAG</sequence>
<protein>
    <submittedName>
        <fullName evidence="1">Uncharacterized protein</fullName>
    </submittedName>
</protein>
<dbReference type="Proteomes" id="UP000003676">
    <property type="component" value="Unassembled WGS sequence"/>
</dbReference>
<reference evidence="1 2" key="1">
    <citation type="submission" date="2008-10" db="EMBL/GenBank/DDBJ databases">
        <title>Draft genome sequence of Desulvovibrio piger (ATCC 29098).</title>
        <authorList>
            <person name="Sudarsanam P."/>
            <person name="Ley R."/>
            <person name="Guruge J."/>
            <person name="Turnbaugh P.J."/>
            <person name="Mahowald M."/>
            <person name="Liep D."/>
            <person name="Gordon J."/>
        </authorList>
    </citation>
    <scope>NUCLEOTIDE SEQUENCE [LARGE SCALE GENOMIC DNA]</scope>
    <source>
        <strain evidence="1 2">ATCC 29098</strain>
    </source>
</reference>
<proteinExistence type="predicted"/>
<evidence type="ECO:0000313" key="1">
    <source>
        <dbReference type="EMBL" id="EEB33585.1"/>
    </source>
</evidence>
<dbReference type="AlphaFoldDB" id="B6WTX5"/>
<organism evidence="1 2">
    <name type="scientific">Desulfovibrio piger ATCC 29098</name>
    <dbReference type="NCBI Taxonomy" id="411464"/>
    <lineage>
        <taxon>Bacteria</taxon>
        <taxon>Pseudomonadati</taxon>
        <taxon>Thermodesulfobacteriota</taxon>
        <taxon>Desulfovibrionia</taxon>
        <taxon>Desulfovibrionales</taxon>
        <taxon>Desulfovibrionaceae</taxon>
        <taxon>Desulfovibrio</taxon>
    </lineage>
</organism>
<accession>B6WTX5</accession>
<name>B6WTX5_9BACT</name>
<evidence type="ECO:0000313" key="2">
    <source>
        <dbReference type="Proteomes" id="UP000003676"/>
    </source>
</evidence>
<comment type="caution">
    <text evidence="1">The sequence shown here is derived from an EMBL/GenBank/DDBJ whole genome shotgun (WGS) entry which is preliminary data.</text>
</comment>
<dbReference type="EMBL" id="ABXU01000037">
    <property type="protein sequence ID" value="EEB33585.1"/>
    <property type="molecule type" value="Genomic_DNA"/>
</dbReference>